<dbReference type="PROSITE" id="PS50294">
    <property type="entry name" value="WD_REPEATS_REGION"/>
    <property type="match status" value="1"/>
</dbReference>
<dbReference type="InterPro" id="IPR020472">
    <property type="entry name" value="WD40_PAC1"/>
</dbReference>
<dbReference type="PANTHER" id="PTHR19854">
    <property type="entry name" value="TRANSDUCIN BETA-LIKE 3"/>
    <property type="match status" value="1"/>
</dbReference>
<evidence type="ECO:0000256" key="4">
    <source>
        <dbReference type="ARBA" id="ARBA00037931"/>
    </source>
</evidence>
<evidence type="ECO:0000313" key="8">
    <source>
        <dbReference type="EMBL" id="TID25980.1"/>
    </source>
</evidence>
<dbReference type="InterPro" id="IPR019775">
    <property type="entry name" value="WD40_repeat_CS"/>
</dbReference>
<comment type="caution">
    <text evidence="8">The sequence shown here is derived from an EMBL/GenBank/DDBJ whole genome shotgun (WGS) entry which is preliminary data.</text>
</comment>
<feature type="repeat" description="WD" evidence="7">
    <location>
        <begin position="399"/>
        <end position="414"/>
    </location>
</feature>
<protein>
    <recommendedName>
        <fullName evidence="6">ASTRA-associated protein 1</fullName>
    </recommendedName>
</protein>
<dbReference type="Proteomes" id="UP000298493">
    <property type="component" value="Unassembled WGS sequence"/>
</dbReference>
<dbReference type="PROSITE" id="PS00678">
    <property type="entry name" value="WD_REPEATS_1"/>
    <property type="match status" value="2"/>
</dbReference>
<gene>
    <name evidence="8" type="ORF">E6O75_ATG03843</name>
</gene>
<evidence type="ECO:0000313" key="9">
    <source>
        <dbReference type="Proteomes" id="UP000298493"/>
    </source>
</evidence>
<keyword evidence="9" id="KW-1185">Reference proteome</keyword>
<dbReference type="EMBL" id="SNSC02000003">
    <property type="protein sequence ID" value="TID25980.1"/>
    <property type="molecule type" value="Genomic_DNA"/>
</dbReference>
<evidence type="ECO:0000256" key="3">
    <source>
        <dbReference type="ARBA" id="ARBA00037338"/>
    </source>
</evidence>
<evidence type="ECO:0000256" key="6">
    <source>
        <dbReference type="ARBA" id="ARBA00040563"/>
    </source>
</evidence>
<dbReference type="AlphaFoldDB" id="A0A4Z1PPX8"/>
<keyword evidence="1 7" id="KW-0853">WD repeat</keyword>
<comment type="function">
    <text evidence="3">Component of the ASTRA complex involved in chromatin remodeling.</text>
</comment>
<dbReference type="SMART" id="SM00320">
    <property type="entry name" value="WD40"/>
    <property type="match status" value="5"/>
</dbReference>
<dbReference type="Gene3D" id="2.130.10.10">
    <property type="entry name" value="YVTN repeat-like/Quinoprotein amine dehydrogenase"/>
    <property type="match status" value="2"/>
</dbReference>
<dbReference type="PROSITE" id="PS50082">
    <property type="entry name" value="WD_REPEATS_2"/>
    <property type="match status" value="2"/>
</dbReference>
<dbReference type="OrthoDB" id="7668193at2759"/>
<dbReference type="InterPro" id="IPR015943">
    <property type="entry name" value="WD40/YVTN_repeat-like_dom_sf"/>
</dbReference>
<keyword evidence="2" id="KW-0677">Repeat</keyword>
<proteinExistence type="inferred from homology"/>
<dbReference type="PANTHER" id="PTHR19854:SF1">
    <property type="entry name" value="GUANINE NUCLEOTIDE-BINDING PROTEIN SUBUNIT BETA-LIKE PROTEIN 1"/>
    <property type="match status" value="1"/>
</dbReference>
<accession>A0A4Z1PPX8</accession>
<dbReference type="PRINTS" id="PR00320">
    <property type="entry name" value="GPROTEINBRPT"/>
</dbReference>
<dbReference type="InterPro" id="IPR001680">
    <property type="entry name" value="WD40_rpt"/>
</dbReference>
<evidence type="ECO:0000256" key="1">
    <source>
        <dbReference type="ARBA" id="ARBA00022574"/>
    </source>
</evidence>
<evidence type="ECO:0000256" key="2">
    <source>
        <dbReference type="ARBA" id="ARBA00022737"/>
    </source>
</evidence>
<dbReference type="SUPFAM" id="SSF50978">
    <property type="entry name" value="WD40 repeat-like"/>
    <property type="match status" value="1"/>
</dbReference>
<feature type="repeat" description="WD" evidence="7">
    <location>
        <begin position="19"/>
        <end position="60"/>
    </location>
</feature>
<name>A0A4Z1PPX8_9PEZI</name>
<dbReference type="Pfam" id="PF00400">
    <property type="entry name" value="WD40"/>
    <property type="match status" value="2"/>
</dbReference>
<dbReference type="InterPro" id="IPR036322">
    <property type="entry name" value="WD40_repeat_dom_sf"/>
</dbReference>
<sequence>MTSTIQTTTLPPAQPLYILRGHKAQVHAVKFIRSNRRLLTGDADGFVILWDIVSKRARVVWRAHLKSVLGLGSWGGDKVLSHGRDGTLKVWQLREEEEESFSTALPVEGGTEHWKEPWLLHSLDVNTLNFCAFSMCDAPVSQTSSLSAQDATTSPLLVAVPGTREGHVDIFSLPSERRLHSIPPAEEGRTGMVMALQILHINNSLYLIVGTESGLTSVQKLNSNSKKWETTYISKTHTQPILSLDVTSTTPSLATAAVSDVRYFTSSADALITLNPIQKLEENKPLKTSQTKHSGQQSLSVRSDGKMFATGGWDGRVRVYSAKSLKELAVLKWHKDGVYGVAFSEIGEGRDDQTIKGIGDVTGGTSEKGEVQVEKRVASRGESIVRRKREEKALETHWLAAGSKDGKVSLWEVY</sequence>
<comment type="similarity">
    <text evidence="4">Belongs to the WD repeat ASA1 family.</text>
</comment>
<organism evidence="8 9">
    <name type="scientific">Venturia nashicola</name>
    <dbReference type="NCBI Taxonomy" id="86259"/>
    <lineage>
        <taxon>Eukaryota</taxon>
        <taxon>Fungi</taxon>
        <taxon>Dikarya</taxon>
        <taxon>Ascomycota</taxon>
        <taxon>Pezizomycotina</taxon>
        <taxon>Dothideomycetes</taxon>
        <taxon>Pleosporomycetidae</taxon>
        <taxon>Venturiales</taxon>
        <taxon>Venturiaceae</taxon>
        <taxon>Venturia</taxon>
    </lineage>
</organism>
<reference evidence="8 9" key="1">
    <citation type="submission" date="2019-04" db="EMBL/GenBank/DDBJ databases">
        <title>High contiguity whole genome sequence and gene annotation resource for two Venturia nashicola isolates.</title>
        <authorList>
            <person name="Prokchorchik M."/>
            <person name="Won K."/>
            <person name="Lee Y."/>
            <person name="Choi E.D."/>
            <person name="Segonzac C."/>
            <person name="Sohn K.H."/>
        </authorList>
    </citation>
    <scope>NUCLEOTIDE SEQUENCE [LARGE SCALE GENOMIC DNA]</scope>
    <source>
        <strain evidence="8 9">PRI2</strain>
    </source>
</reference>
<dbReference type="STRING" id="86259.A0A4Z1PPX8"/>
<evidence type="ECO:0000256" key="7">
    <source>
        <dbReference type="PROSITE-ProRule" id="PRU00221"/>
    </source>
</evidence>
<comment type="subunit">
    <text evidence="5">Component of the ASTRA chromatin remodeling machinery complex.</text>
</comment>
<evidence type="ECO:0000256" key="5">
    <source>
        <dbReference type="ARBA" id="ARBA00038749"/>
    </source>
</evidence>